<dbReference type="SUPFAM" id="SSF52096">
    <property type="entry name" value="ClpP/crotonase"/>
    <property type="match status" value="1"/>
</dbReference>
<dbReference type="PANTHER" id="PTHR35984:SF1">
    <property type="entry name" value="PERIPLASMIC SERINE PROTEASE"/>
    <property type="match status" value="1"/>
</dbReference>
<name>X0ZBQ8_9ZZZZ</name>
<evidence type="ECO:0008006" key="3">
    <source>
        <dbReference type="Google" id="ProtNLM"/>
    </source>
</evidence>
<dbReference type="EMBL" id="BART01003357">
    <property type="protein sequence ID" value="GAG55682.1"/>
    <property type="molecule type" value="Genomic_DNA"/>
</dbReference>
<reference evidence="2" key="1">
    <citation type="journal article" date="2014" name="Front. Microbiol.">
        <title>High frequency of phylogenetically diverse reductive dehalogenase-homologous genes in deep subseafloor sedimentary metagenomes.</title>
        <authorList>
            <person name="Kawai M."/>
            <person name="Futagami T."/>
            <person name="Toyoda A."/>
            <person name="Takaki Y."/>
            <person name="Nishi S."/>
            <person name="Hori S."/>
            <person name="Arai W."/>
            <person name="Tsubouchi T."/>
            <person name="Morono Y."/>
            <person name="Uchiyama I."/>
            <person name="Ito T."/>
            <person name="Fujiyama A."/>
            <person name="Inagaki F."/>
            <person name="Takami H."/>
        </authorList>
    </citation>
    <scope>NUCLEOTIDE SEQUENCE</scope>
    <source>
        <strain evidence="2">Expedition CK06-06</strain>
    </source>
</reference>
<dbReference type="Gene3D" id="3.90.226.10">
    <property type="entry name" value="2-enoyl-CoA Hydratase, Chain A, domain 1"/>
    <property type="match status" value="1"/>
</dbReference>
<evidence type="ECO:0000256" key="1">
    <source>
        <dbReference type="SAM" id="Phobius"/>
    </source>
</evidence>
<proteinExistence type="predicted"/>
<feature type="non-terminal residue" evidence="2">
    <location>
        <position position="276"/>
    </location>
</feature>
<gene>
    <name evidence="2" type="ORF">S01H4_09345</name>
</gene>
<dbReference type="AlphaFoldDB" id="X0ZBQ8"/>
<protein>
    <recommendedName>
        <fullName evidence="3">Peptidase S49 domain-containing protein</fullName>
    </recommendedName>
</protein>
<dbReference type="Pfam" id="PF01972">
    <property type="entry name" value="SDH_protease"/>
    <property type="match status" value="1"/>
</dbReference>
<keyword evidence="1" id="KW-1133">Transmembrane helix</keyword>
<keyword evidence="1" id="KW-0812">Transmembrane</keyword>
<dbReference type="GO" id="GO:0016020">
    <property type="term" value="C:membrane"/>
    <property type="evidence" value="ECO:0007669"/>
    <property type="project" value="InterPro"/>
</dbReference>
<dbReference type="NCBIfam" id="NF047768">
    <property type="entry name" value="Clp_like_SDH"/>
    <property type="match status" value="1"/>
</dbReference>
<evidence type="ECO:0000313" key="2">
    <source>
        <dbReference type="EMBL" id="GAG55682.1"/>
    </source>
</evidence>
<dbReference type="PANTHER" id="PTHR35984">
    <property type="entry name" value="PERIPLASMIC SERINE PROTEASE"/>
    <property type="match status" value="1"/>
</dbReference>
<dbReference type="InterPro" id="IPR002825">
    <property type="entry name" value="Pept_S49_ser-pept_pro"/>
</dbReference>
<keyword evidence="1" id="KW-0472">Membrane</keyword>
<comment type="caution">
    <text evidence="2">The sequence shown here is derived from an EMBL/GenBank/DDBJ whole genome shotgun (WGS) entry which is preliminary data.</text>
</comment>
<organism evidence="2">
    <name type="scientific">marine sediment metagenome</name>
    <dbReference type="NCBI Taxonomy" id="412755"/>
    <lineage>
        <taxon>unclassified sequences</taxon>
        <taxon>metagenomes</taxon>
        <taxon>ecological metagenomes</taxon>
    </lineage>
</organism>
<sequence length="276" mass="31522">MEYFENINCLCIIFQQSEQASGINLFGYLSYIFWIVMILMFLIPYIRQKKLTIDRFRQIKKIERIRGTRVITMIHRQESLFGLPFFKYIDIQDSEQVLRVVRMTPNNMPIDFIIHTPGGLQLASEQIALALANHKAKVTIFIPHYSMSGGTLLALGADEICMDENAVIGPLDPQIGQFPMVYPATSILKAVKKKSLDKIDDRTLILADVATKAIKQMKQRIVEIIGNRMDSKKANKLASVLTDGRWTHDYPITFKEAEELGFNVKREIPKRANSGL</sequence>
<feature type="transmembrane region" description="Helical" evidence="1">
    <location>
        <begin position="25"/>
        <end position="46"/>
    </location>
</feature>
<accession>X0ZBQ8</accession>
<dbReference type="InterPro" id="IPR029045">
    <property type="entry name" value="ClpP/crotonase-like_dom_sf"/>
</dbReference>